<feature type="non-terminal residue" evidence="2">
    <location>
        <position position="118"/>
    </location>
</feature>
<name>A0A2J6QD09_9HELO</name>
<dbReference type="InterPro" id="IPR036770">
    <property type="entry name" value="Ankyrin_rpt-contain_sf"/>
</dbReference>
<dbReference type="InterPro" id="IPR053210">
    <property type="entry name" value="ANKRD12"/>
</dbReference>
<keyword evidence="3" id="KW-1185">Reference proteome</keyword>
<dbReference type="PROSITE" id="PS51257">
    <property type="entry name" value="PROKAR_LIPOPROTEIN"/>
    <property type="match status" value="1"/>
</dbReference>
<dbReference type="PROSITE" id="PS50088">
    <property type="entry name" value="ANK_REPEAT"/>
    <property type="match status" value="2"/>
</dbReference>
<dbReference type="PROSITE" id="PS50297">
    <property type="entry name" value="ANK_REP_REGION"/>
    <property type="match status" value="2"/>
</dbReference>
<sequence length="118" mass="12810">MAPHKKHVNSSGQTLLAIACSRGKLDIVKQRYEERPEDVNLADNALNTPLHIASLEGFVDIVQFLIDTGTCELDALNDVKDTPLHDAVDNKNVEVVKLLLDAGANPNLANTEGNEPLD</sequence>
<proteinExistence type="predicted"/>
<organism evidence="2 3">
    <name type="scientific">Hyaloscypha hepaticicola</name>
    <dbReference type="NCBI Taxonomy" id="2082293"/>
    <lineage>
        <taxon>Eukaryota</taxon>
        <taxon>Fungi</taxon>
        <taxon>Dikarya</taxon>
        <taxon>Ascomycota</taxon>
        <taxon>Pezizomycotina</taxon>
        <taxon>Leotiomycetes</taxon>
        <taxon>Helotiales</taxon>
        <taxon>Hyaloscyphaceae</taxon>
        <taxon>Hyaloscypha</taxon>
    </lineage>
</organism>
<evidence type="ECO:0000256" key="1">
    <source>
        <dbReference type="PROSITE-ProRule" id="PRU00023"/>
    </source>
</evidence>
<keyword evidence="1" id="KW-0040">ANK repeat</keyword>
<gene>
    <name evidence="2" type="ORF">NA56DRAFT_567174</name>
</gene>
<dbReference type="AlphaFoldDB" id="A0A2J6QD09"/>
<dbReference type="OrthoDB" id="194358at2759"/>
<protein>
    <submittedName>
        <fullName evidence="2">Ankyrin</fullName>
    </submittedName>
</protein>
<dbReference type="Gene3D" id="1.25.40.20">
    <property type="entry name" value="Ankyrin repeat-containing domain"/>
    <property type="match status" value="1"/>
</dbReference>
<dbReference type="EMBL" id="KZ613473">
    <property type="protein sequence ID" value="PMD24154.1"/>
    <property type="molecule type" value="Genomic_DNA"/>
</dbReference>
<dbReference type="Proteomes" id="UP000235672">
    <property type="component" value="Unassembled WGS sequence"/>
</dbReference>
<dbReference type="PANTHER" id="PTHR24149">
    <property type="entry name" value="ANKYRIN REPEAT DOMAIN-CONTAINING PROTEIN 12"/>
    <property type="match status" value="1"/>
</dbReference>
<reference evidence="2 3" key="1">
    <citation type="submission" date="2016-05" db="EMBL/GenBank/DDBJ databases">
        <title>A degradative enzymes factory behind the ericoid mycorrhizal symbiosis.</title>
        <authorList>
            <consortium name="DOE Joint Genome Institute"/>
            <person name="Martino E."/>
            <person name="Morin E."/>
            <person name="Grelet G."/>
            <person name="Kuo A."/>
            <person name="Kohler A."/>
            <person name="Daghino S."/>
            <person name="Barry K."/>
            <person name="Choi C."/>
            <person name="Cichocki N."/>
            <person name="Clum A."/>
            <person name="Copeland A."/>
            <person name="Hainaut M."/>
            <person name="Haridas S."/>
            <person name="Labutti K."/>
            <person name="Lindquist E."/>
            <person name="Lipzen A."/>
            <person name="Khouja H.-R."/>
            <person name="Murat C."/>
            <person name="Ohm R."/>
            <person name="Olson A."/>
            <person name="Spatafora J."/>
            <person name="Veneault-Fourrey C."/>
            <person name="Henrissat B."/>
            <person name="Grigoriev I."/>
            <person name="Martin F."/>
            <person name="Perotto S."/>
        </authorList>
    </citation>
    <scope>NUCLEOTIDE SEQUENCE [LARGE SCALE GENOMIC DNA]</scope>
    <source>
        <strain evidence="2 3">UAMH 7357</strain>
    </source>
</reference>
<accession>A0A2J6QD09</accession>
<dbReference type="GO" id="GO:0005654">
    <property type="term" value="C:nucleoplasm"/>
    <property type="evidence" value="ECO:0007669"/>
    <property type="project" value="TreeGrafter"/>
</dbReference>
<evidence type="ECO:0000313" key="2">
    <source>
        <dbReference type="EMBL" id="PMD24154.1"/>
    </source>
</evidence>
<dbReference type="SMART" id="SM00248">
    <property type="entry name" value="ANK"/>
    <property type="match status" value="3"/>
</dbReference>
<dbReference type="InterPro" id="IPR002110">
    <property type="entry name" value="Ankyrin_rpt"/>
</dbReference>
<dbReference type="SUPFAM" id="SSF48403">
    <property type="entry name" value="Ankyrin repeat"/>
    <property type="match status" value="1"/>
</dbReference>
<dbReference type="STRING" id="1745343.A0A2J6QD09"/>
<evidence type="ECO:0000313" key="3">
    <source>
        <dbReference type="Proteomes" id="UP000235672"/>
    </source>
</evidence>
<dbReference type="Pfam" id="PF12796">
    <property type="entry name" value="Ank_2"/>
    <property type="match status" value="1"/>
</dbReference>
<dbReference type="PRINTS" id="PR01415">
    <property type="entry name" value="ANKYRIN"/>
</dbReference>
<feature type="repeat" description="ANK" evidence="1">
    <location>
        <begin position="45"/>
        <end position="69"/>
    </location>
</feature>
<dbReference type="PANTHER" id="PTHR24149:SF14">
    <property type="entry name" value="ANKYRIN REPEAT DOMAIN 12"/>
    <property type="match status" value="1"/>
</dbReference>
<feature type="repeat" description="ANK" evidence="1">
    <location>
        <begin position="79"/>
        <end position="111"/>
    </location>
</feature>